<reference evidence="2" key="1">
    <citation type="submission" date="2023-03" db="UniProtKB">
        <authorList>
            <consortium name="Ensembl"/>
        </authorList>
    </citation>
    <scope>IDENTIFICATION</scope>
</reference>
<accession>A0A8C4LBW9</accession>
<name>A0A8C4LBW9_EQUAS</name>
<evidence type="ECO:0008006" key="3">
    <source>
        <dbReference type="Google" id="ProtNLM"/>
    </source>
</evidence>
<evidence type="ECO:0000256" key="1">
    <source>
        <dbReference type="SAM" id="SignalP"/>
    </source>
</evidence>
<dbReference type="AlphaFoldDB" id="A0A8C4LBW9"/>
<protein>
    <recommendedName>
        <fullName evidence="3">Secreted protein</fullName>
    </recommendedName>
</protein>
<evidence type="ECO:0000313" key="2">
    <source>
        <dbReference type="Ensembl" id="ENSEASP00005006911.1"/>
    </source>
</evidence>
<proteinExistence type="predicted"/>
<feature type="chain" id="PRO_5034220334" description="Secreted protein" evidence="1">
    <location>
        <begin position="30"/>
        <end position="77"/>
    </location>
</feature>
<dbReference type="Ensembl" id="ENSEAST00005007550.1">
    <property type="protein sequence ID" value="ENSEASP00005006911.1"/>
    <property type="gene ID" value="ENSEASG00005005099.1"/>
</dbReference>
<sequence length="77" mass="8048">MQQSGAAGGRGCALFPLLAVLFFQGECAGWLCPTSGRGGGKGRWSLFRFRVGGLRKAPTSLLGRKEAGGCQEVVVFS</sequence>
<keyword evidence="1" id="KW-0732">Signal</keyword>
<feature type="signal peptide" evidence="1">
    <location>
        <begin position="1"/>
        <end position="29"/>
    </location>
</feature>
<organism evidence="2">
    <name type="scientific">Equus asinus asinus</name>
    <dbReference type="NCBI Taxonomy" id="83772"/>
    <lineage>
        <taxon>Eukaryota</taxon>
        <taxon>Metazoa</taxon>
        <taxon>Chordata</taxon>
        <taxon>Craniata</taxon>
        <taxon>Vertebrata</taxon>
        <taxon>Euteleostomi</taxon>
        <taxon>Mammalia</taxon>
        <taxon>Eutheria</taxon>
        <taxon>Laurasiatheria</taxon>
        <taxon>Perissodactyla</taxon>
        <taxon>Equidae</taxon>
        <taxon>Equus</taxon>
    </lineage>
</organism>